<dbReference type="SMART" id="SM00751">
    <property type="entry name" value="BSD"/>
    <property type="match status" value="1"/>
</dbReference>
<evidence type="ECO:0000313" key="2">
    <source>
        <dbReference type="Ensembl" id="ENSMODP00000044533.1"/>
    </source>
</evidence>
<dbReference type="Pfam" id="PF03909">
    <property type="entry name" value="BSD"/>
    <property type="match status" value="1"/>
</dbReference>
<dbReference type="GO" id="GO:0006289">
    <property type="term" value="P:nucleotide-excision repair"/>
    <property type="evidence" value="ECO:0007669"/>
    <property type="project" value="InterPro"/>
</dbReference>
<reference evidence="2" key="3">
    <citation type="submission" date="2025-09" db="UniProtKB">
        <authorList>
            <consortium name="Ensembl"/>
        </authorList>
    </citation>
    <scope>IDENTIFICATION</scope>
</reference>
<dbReference type="Proteomes" id="UP000002280">
    <property type="component" value="Chromosome 3"/>
</dbReference>
<dbReference type="STRING" id="13616.ENSMODP00000044533"/>
<dbReference type="GO" id="GO:0000439">
    <property type="term" value="C:transcription factor TFIIH core complex"/>
    <property type="evidence" value="ECO:0000318"/>
    <property type="project" value="GO_Central"/>
</dbReference>
<accession>A0A5F8GAK6</accession>
<dbReference type="AlphaFoldDB" id="A0A5F8GAK6"/>
<feature type="domain" description="BSD" evidence="1">
    <location>
        <begin position="29"/>
        <end position="81"/>
    </location>
</feature>
<dbReference type="GeneTree" id="ENSGT00390000015066"/>
<dbReference type="GO" id="GO:0005675">
    <property type="term" value="C:transcription factor TFIIH holo complex"/>
    <property type="evidence" value="ECO:0000318"/>
    <property type="project" value="GO_Central"/>
</dbReference>
<dbReference type="GO" id="GO:0006360">
    <property type="term" value="P:transcription by RNA polymerase I"/>
    <property type="evidence" value="ECO:0000318"/>
    <property type="project" value="GO_Central"/>
</dbReference>
<dbReference type="GO" id="GO:0006366">
    <property type="term" value="P:transcription by RNA polymerase II"/>
    <property type="evidence" value="ECO:0000318"/>
    <property type="project" value="GO_Central"/>
</dbReference>
<dbReference type="InParanoid" id="A0A5F8GAK6"/>
<sequence length="232" mass="26759">MDSPAASNHKQDVGISSAFLADVCPQTDGCNSLRYNLTSDIIDSICRTYPIVKLKHAENVPHNMTEKVFWARFFQSHYFHRDQLNIGSQHLFAECAKMDEKGLKTVVSLGVKNPLLELTALEDKSLDEGYGENNNAAIIKRFNHHNAMVLAAGLRKERYKMRTEREQHRWDCQDSDSFSHQQLSCIKNFTKKIKPILYILFKHAYCQIMFCVCKHICVYTEKNLIFISHLSN</sequence>
<evidence type="ECO:0000259" key="1">
    <source>
        <dbReference type="PROSITE" id="PS50858"/>
    </source>
</evidence>
<organism evidence="2 3">
    <name type="scientific">Monodelphis domestica</name>
    <name type="common">Gray short-tailed opossum</name>
    <dbReference type="NCBI Taxonomy" id="13616"/>
    <lineage>
        <taxon>Eukaryota</taxon>
        <taxon>Metazoa</taxon>
        <taxon>Chordata</taxon>
        <taxon>Craniata</taxon>
        <taxon>Vertebrata</taxon>
        <taxon>Euteleostomi</taxon>
        <taxon>Mammalia</taxon>
        <taxon>Metatheria</taxon>
        <taxon>Didelphimorphia</taxon>
        <taxon>Didelphidae</taxon>
        <taxon>Monodelphis</taxon>
    </lineage>
</organism>
<dbReference type="PROSITE" id="PS50858">
    <property type="entry name" value="BSD"/>
    <property type="match status" value="1"/>
</dbReference>
<proteinExistence type="predicted"/>
<dbReference type="PANTHER" id="PTHR12856">
    <property type="entry name" value="TRANSCRIPTION INITIATION FACTOR IIH-RELATED"/>
    <property type="match status" value="1"/>
</dbReference>
<dbReference type="InterPro" id="IPR035925">
    <property type="entry name" value="BSD_dom_sf"/>
</dbReference>
<reference evidence="2 3" key="1">
    <citation type="journal article" date="2007" name="Nature">
        <title>Genome of the marsupial Monodelphis domestica reveals innovation in non-coding sequences.</title>
        <authorList>
            <person name="Mikkelsen T.S."/>
            <person name="Wakefield M.J."/>
            <person name="Aken B."/>
            <person name="Amemiya C.T."/>
            <person name="Chang J.L."/>
            <person name="Duke S."/>
            <person name="Garber M."/>
            <person name="Gentles A.J."/>
            <person name="Goodstadt L."/>
            <person name="Heger A."/>
            <person name="Jurka J."/>
            <person name="Kamal M."/>
            <person name="Mauceli E."/>
            <person name="Searle S.M."/>
            <person name="Sharpe T."/>
            <person name="Baker M.L."/>
            <person name="Batzer M.A."/>
            <person name="Benos P.V."/>
            <person name="Belov K."/>
            <person name="Clamp M."/>
            <person name="Cook A."/>
            <person name="Cuff J."/>
            <person name="Das R."/>
            <person name="Davidow L."/>
            <person name="Deakin J.E."/>
            <person name="Fazzari M.J."/>
            <person name="Glass J.L."/>
            <person name="Grabherr M."/>
            <person name="Greally J.M."/>
            <person name="Gu W."/>
            <person name="Hore T.A."/>
            <person name="Huttley G.A."/>
            <person name="Kleber M."/>
            <person name="Jirtle R.L."/>
            <person name="Koina E."/>
            <person name="Lee J.T."/>
            <person name="Mahony S."/>
            <person name="Marra M.A."/>
            <person name="Miller R.D."/>
            <person name="Nicholls R.D."/>
            <person name="Oda M."/>
            <person name="Papenfuss A.T."/>
            <person name="Parra Z.E."/>
            <person name="Pollock D.D."/>
            <person name="Ray D.A."/>
            <person name="Schein J.E."/>
            <person name="Speed T.P."/>
            <person name="Thompson K."/>
            <person name="VandeBerg J.L."/>
            <person name="Wade C.M."/>
            <person name="Walker J.A."/>
            <person name="Waters P.D."/>
            <person name="Webber C."/>
            <person name="Weidman J.R."/>
            <person name="Xie X."/>
            <person name="Zody M.C."/>
            <person name="Baldwin J."/>
            <person name="Abdouelleil A."/>
            <person name="Abdulkadir J."/>
            <person name="Abebe A."/>
            <person name="Abera B."/>
            <person name="Abreu J."/>
            <person name="Acer S.C."/>
            <person name="Aftuck L."/>
            <person name="Alexander A."/>
            <person name="An P."/>
            <person name="Anderson E."/>
            <person name="Anderson S."/>
            <person name="Arachi H."/>
            <person name="Azer M."/>
            <person name="Bachantsang P."/>
            <person name="Barry A."/>
            <person name="Bayul T."/>
            <person name="Berlin A."/>
            <person name="Bessette D."/>
            <person name="Bloom T."/>
            <person name="Bloom T."/>
            <person name="Boguslavskiy L."/>
            <person name="Bonnet C."/>
            <person name="Boukhgalter B."/>
            <person name="Bourzgui I."/>
            <person name="Brown A."/>
            <person name="Cahill P."/>
            <person name="Channer S."/>
            <person name="Cheshatsang Y."/>
            <person name="Chuda L."/>
            <person name="Citroen M."/>
            <person name="Collymore A."/>
            <person name="Cooke P."/>
            <person name="Costello M."/>
            <person name="D'Aco K."/>
            <person name="Daza R."/>
            <person name="De Haan G."/>
            <person name="DeGray S."/>
            <person name="DeMaso C."/>
            <person name="Dhargay N."/>
            <person name="Dooley K."/>
            <person name="Dooley E."/>
            <person name="Doricent M."/>
            <person name="Dorje P."/>
            <person name="Dorjee K."/>
            <person name="Dupes A."/>
            <person name="Elong R."/>
            <person name="Falk J."/>
            <person name="Farina A."/>
            <person name="Faro S."/>
            <person name="Ferguson D."/>
            <person name="Fisher S."/>
            <person name="Foley C.D."/>
            <person name="Franke A."/>
            <person name="Friedrich D."/>
            <person name="Gadbois L."/>
            <person name="Gearin G."/>
            <person name="Gearin C.R."/>
            <person name="Giannoukos G."/>
            <person name="Goode T."/>
            <person name="Graham J."/>
            <person name="Grandbois E."/>
            <person name="Grewal S."/>
            <person name="Gyaltsen K."/>
            <person name="Hafez N."/>
            <person name="Hagos B."/>
            <person name="Hall J."/>
            <person name="Henson C."/>
            <person name="Hollinger A."/>
            <person name="Honan T."/>
            <person name="Huard M.D."/>
            <person name="Hughes L."/>
            <person name="Hurhula B."/>
            <person name="Husby M.E."/>
            <person name="Kamat A."/>
            <person name="Kanga B."/>
            <person name="Kashin S."/>
            <person name="Khazanovich D."/>
            <person name="Kisner P."/>
            <person name="Lance K."/>
            <person name="Lara M."/>
            <person name="Lee W."/>
            <person name="Lennon N."/>
            <person name="Letendre F."/>
            <person name="LeVine R."/>
            <person name="Lipovsky A."/>
            <person name="Liu X."/>
            <person name="Liu J."/>
            <person name="Liu S."/>
            <person name="Lokyitsang T."/>
            <person name="Lokyitsang Y."/>
            <person name="Lubonja R."/>
            <person name="Lui A."/>
            <person name="MacDonald P."/>
            <person name="Magnisalis V."/>
            <person name="Maru K."/>
            <person name="Matthews C."/>
            <person name="McCusker W."/>
            <person name="McDonough S."/>
            <person name="Mehta T."/>
            <person name="Meldrim J."/>
            <person name="Meneus L."/>
            <person name="Mihai O."/>
            <person name="Mihalev A."/>
            <person name="Mihova T."/>
            <person name="Mittelman R."/>
            <person name="Mlenga V."/>
            <person name="Montmayeur A."/>
            <person name="Mulrain L."/>
            <person name="Navidi A."/>
            <person name="Naylor J."/>
            <person name="Negash T."/>
            <person name="Nguyen T."/>
            <person name="Nguyen N."/>
            <person name="Nicol R."/>
            <person name="Norbu C."/>
            <person name="Norbu N."/>
            <person name="Novod N."/>
            <person name="O'Neill B."/>
            <person name="Osman S."/>
            <person name="Markiewicz E."/>
            <person name="Oyono O.L."/>
            <person name="Patti C."/>
            <person name="Phunkhang P."/>
            <person name="Pierre F."/>
            <person name="Priest M."/>
            <person name="Raghuraman S."/>
            <person name="Rege F."/>
            <person name="Reyes R."/>
            <person name="Rise C."/>
            <person name="Rogov P."/>
            <person name="Ross K."/>
            <person name="Ryan E."/>
            <person name="Settipalli S."/>
            <person name="Shea T."/>
            <person name="Sherpa N."/>
            <person name="Shi L."/>
            <person name="Shih D."/>
            <person name="Sparrow T."/>
            <person name="Spaulding J."/>
            <person name="Stalker J."/>
            <person name="Stange-Thomann N."/>
            <person name="Stavropoulos S."/>
            <person name="Stone C."/>
            <person name="Strader C."/>
            <person name="Tesfaye S."/>
            <person name="Thomson T."/>
            <person name="Thoulutsang Y."/>
            <person name="Thoulutsang D."/>
            <person name="Topham K."/>
            <person name="Topping I."/>
            <person name="Tsamla T."/>
            <person name="Vassiliev H."/>
            <person name="Vo A."/>
            <person name="Wangchuk T."/>
            <person name="Wangdi T."/>
            <person name="Weiand M."/>
            <person name="Wilkinson J."/>
            <person name="Wilson A."/>
            <person name="Yadav S."/>
            <person name="Young G."/>
            <person name="Yu Q."/>
            <person name="Zembek L."/>
            <person name="Zhong D."/>
            <person name="Zimmer A."/>
            <person name="Zwirko Z."/>
            <person name="Jaffe D.B."/>
            <person name="Alvarez P."/>
            <person name="Brockman W."/>
            <person name="Butler J."/>
            <person name="Chin C."/>
            <person name="Gnerre S."/>
            <person name="MacCallum I."/>
            <person name="Graves J.A."/>
            <person name="Ponting C.P."/>
            <person name="Breen M."/>
            <person name="Samollow P.B."/>
            <person name="Lander E.S."/>
            <person name="Lindblad-Toh K."/>
        </authorList>
    </citation>
    <scope>NUCLEOTIDE SEQUENCE [LARGE SCALE GENOMIC DNA]</scope>
</reference>
<evidence type="ECO:0000313" key="3">
    <source>
        <dbReference type="Proteomes" id="UP000002280"/>
    </source>
</evidence>
<name>A0A5F8GAK6_MONDO</name>
<dbReference type="SUPFAM" id="SSF140383">
    <property type="entry name" value="BSD domain-like"/>
    <property type="match status" value="1"/>
</dbReference>
<dbReference type="Ensembl" id="ENSMODT00000073335.1">
    <property type="protein sequence ID" value="ENSMODP00000044533.1"/>
    <property type="gene ID" value="ENSMODG00000044996.1"/>
</dbReference>
<dbReference type="GO" id="GO:0006281">
    <property type="term" value="P:DNA repair"/>
    <property type="evidence" value="ECO:0000318"/>
    <property type="project" value="GO_Central"/>
</dbReference>
<dbReference type="InterPro" id="IPR005607">
    <property type="entry name" value="BSD_dom"/>
</dbReference>
<protein>
    <recommendedName>
        <fullName evidence="1">BSD domain-containing protein</fullName>
    </recommendedName>
</protein>
<dbReference type="InterPro" id="IPR027079">
    <property type="entry name" value="Tfb1/GTF2H1"/>
</dbReference>
<reference evidence="2" key="2">
    <citation type="submission" date="2025-08" db="UniProtKB">
        <authorList>
            <consortium name="Ensembl"/>
        </authorList>
    </citation>
    <scope>IDENTIFICATION</scope>
</reference>
<keyword evidence="3" id="KW-1185">Reference proteome</keyword>